<evidence type="ECO:0000313" key="2">
    <source>
        <dbReference type="Proteomes" id="UP000192678"/>
    </source>
</evidence>
<dbReference type="RefSeq" id="WP_084290241.1">
    <property type="nucleotide sequence ID" value="NZ_FWYB01000008.1"/>
</dbReference>
<dbReference type="EMBL" id="FWYB01000008">
    <property type="protein sequence ID" value="SMD01196.1"/>
    <property type="molecule type" value="Genomic_DNA"/>
</dbReference>
<name>A0A1W2DVZ2_9SPHI</name>
<reference evidence="1 2" key="1">
    <citation type="submission" date="2017-04" db="EMBL/GenBank/DDBJ databases">
        <authorList>
            <person name="Afonso C.L."/>
            <person name="Miller P.J."/>
            <person name="Scott M.A."/>
            <person name="Spackman E."/>
            <person name="Goraichik I."/>
            <person name="Dimitrov K.M."/>
            <person name="Suarez D.L."/>
            <person name="Swayne D.E."/>
        </authorList>
    </citation>
    <scope>NUCLEOTIDE SEQUENCE [LARGE SCALE GENOMIC DNA]</scope>
    <source>
        <strain evidence="1 2">DSM 19625</strain>
    </source>
</reference>
<evidence type="ECO:0008006" key="3">
    <source>
        <dbReference type="Google" id="ProtNLM"/>
    </source>
</evidence>
<dbReference type="STRING" id="475255.SAMN04488101_108148"/>
<accession>A0A1W2DVZ2</accession>
<dbReference type="AlphaFoldDB" id="A0A1W2DVZ2"/>
<proteinExistence type="predicted"/>
<protein>
    <recommendedName>
        <fullName evidence="3">DUF4917 domain-containing protein</fullName>
    </recommendedName>
</protein>
<dbReference type="Proteomes" id="UP000192678">
    <property type="component" value="Unassembled WGS sequence"/>
</dbReference>
<evidence type="ECO:0000313" key="1">
    <source>
        <dbReference type="EMBL" id="SMD01196.1"/>
    </source>
</evidence>
<keyword evidence="2" id="KW-1185">Reference proteome</keyword>
<gene>
    <name evidence="1" type="ORF">SAMN04488101_108148</name>
</gene>
<dbReference type="InterPro" id="IPR032581">
    <property type="entry name" value="DUF4917"/>
</dbReference>
<sequence>MVSKEELANIGVFDFEAFQNSFDVSDILIGNGFSINLCGRLNYDSLCNLFNQSASNEIIEIFKGFNTTNFEIVLEALSNTEKVGNILKKDMKIVRDLKSQLKNGLISTIQATHPTAAEIKDTMLRSLAKDFEPFTDIYTTNYDVFLYKIILASNMLVDLKKENFHQFNDGFYEDVGSGKLGFVDFDIYPRNLIYLHGALFLFAPNGYTFKLKKIDEGIEFIKLIKQFLDYDEFPIYVAEGKSEDKWEAINSNYYLRSAYNRLKHRNSETLVVYGFSFSKSDDHIVSAINASKTKQIIISIRPKAKLQEIEKELSRLRLKFPTIEVLFFNSNTLFTFDYPINFYG</sequence>
<dbReference type="Pfam" id="PF16263">
    <property type="entry name" value="DUF4917"/>
    <property type="match status" value="1"/>
</dbReference>
<dbReference type="OrthoDB" id="828244at2"/>
<organism evidence="1 2">
    <name type="scientific">Pedobacter nyackensis</name>
    <dbReference type="NCBI Taxonomy" id="475255"/>
    <lineage>
        <taxon>Bacteria</taxon>
        <taxon>Pseudomonadati</taxon>
        <taxon>Bacteroidota</taxon>
        <taxon>Sphingobacteriia</taxon>
        <taxon>Sphingobacteriales</taxon>
        <taxon>Sphingobacteriaceae</taxon>
        <taxon>Pedobacter</taxon>
    </lineage>
</organism>